<comment type="caution">
    <text evidence="1">The sequence shown here is derived from an EMBL/GenBank/DDBJ whole genome shotgun (WGS) entry which is preliminary data.</text>
</comment>
<organism evidence="1 2">
    <name type="scientific">Dermacentor silvarum</name>
    <name type="common">Tick</name>
    <dbReference type="NCBI Taxonomy" id="543639"/>
    <lineage>
        <taxon>Eukaryota</taxon>
        <taxon>Metazoa</taxon>
        <taxon>Ecdysozoa</taxon>
        <taxon>Arthropoda</taxon>
        <taxon>Chelicerata</taxon>
        <taxon>Arachnida</taxon>
        <taxon>Acari</taxon>
        <taxon>Parasitiformes</taxon>
        <taxon>Ixodida</taxon>
        <taxon>Ixodoidea</taxon>
        <taxon>Ixodidae</taxon>
        <taxon>Rhipicephalinae</taxon>
        <taxon>Dermacentor</taxon>
    </lineage>
</organism>
<dbReference type="EMBL" id="CM023472">
    <property type="protein sequence ID" value="KAH7960788.1"/>
    <property type="molecule type" value="Genomic_DNA"/>
</dbReference>
<gene>
    <name evidence="1" type="ORF">HPB49_023388</name>
</gene>
<reference evidence="1" key="1">
    <citation type="submission" date="2020-05" db="EMBL/GenBank/DDBJ databases">
        <title>Large-scale comparative analyses of tick genomes elucidate their genetic diversity and vector capacities.</title>
        <authorList>
            <person name="Jia N."/>
            <person name="Wang J."/>
            <person name="Shi W."/>
            <person name="Du L."/>
            <person name="Sun Y."/>
            <person name="Zhan W."/>
            <person name="Jiang J."/>
            <person name="Wang Q."/>
            <person name="Zhang B."/>
            <person name="Ji P."/>
            <person name="Sakyi L.B."/>
            <person name="Cui X."/>
            <person name="Yuan T."/>
            <person name="Jiang B."/>
            <person name="Yang W."/>
            <person name="Lam T.T.-Y."/>
            <person name="Chang Q."/>
            <person name="Ding S."/>
            <person name="Wang X."/>
            <person name="Zhu J."/>
            <person name="Ruan X."/>
            <person name="Zhao L."/>
            <person name="Wei J."/>
            <person name="Que T."/>
            <person name="Du C."/>
            <person name="Cheng J."/>
            <person name="Dai P."/>
            <person name="Han X."/>
            <person name="Huang E."/>
            <person name="Gao Y."/>
            <person name="Liu J."/>
            <person name="Shao H."/>
            <person name="Ye R."/>
            <person name="Li L."/>
            <person name="Wei W."/>
            <person name="Wang X."/>
            <person name="Wang C."/>
            <person name="Yang T."/>
            <person name="Huo Q."/>
            <person name="Li W."/>
            <person name="Guo W."/>
            <person name="Chen H."/>
            <person name="Zhou L."/>
            <person name="Ni X."/>
            <person name="Tian J."/>
            <person name="Zhou Y."/>
            <person name="Sheng Y."/>
            <person name="Liu T."/>
            <person name="Pan Y."/>
            <person name="Xia L."/>
            <person name="Li J."/>
            <person name="Zhao F."/>
            <person name="Cao W."/>
        </authorList>
    </citation>
    <scope>NUCLEOTIDE SEQUENCE</scope>
    <source>
        <strain evidence="1">Dsil-2018</strain>
    </source>
</reference>
<name>A0ACB8D8Q8_DERSI</name>
<proteinExistence type="predicted"/>
<sequence>MSNSALFSRVLGAAGPVSSSSAGPASCAVGQPYPTELCGYSPAYDNYVYQMKMESRTSPYGRPTAPPPPPTPATAAAVAAAAAAAASYPGYHHPAAPAGAQAYGALYQPRVKQTTGYDYSTR</sequence>
<evidence type="ECO:0000313" key="1">
    <source>
        <dbReference type="EMBL" id="KAH7960788.1"/>
    </source>
</evidence>
<dbReference type="Proteomes" id="UP000821865">
    <property type="component" value="Chromosome 3"/>
</dbReference>
<protein>
    <submittedName>
        <fullName evidence="1">Uncharacterized protein</fullName>
    </submittedName>
</protein>
<evidence type="ECO:0000313" key="2">
    <source>
        <dbReference type="Proteomes" id="UP000821865"/>
    </source>
</evidence>
<keyword evidence="2" id="KW-1185">Reference proteome</keyword>
<accession>A0ACB8D8Q8</accession>